<proteinExistence type="predicted"/>
<reference evidence="14" key="1">
    <citation type="submission" date="2021-01" db="EMBL/GenBank/DDBJ databases">
        <title>Whole genome shotgun sequence of Actinoplanes cyaneus NBRC 14990.</title>
        <authorList>
            <person name="Komaki H."/>
            <person name="Tamura T."/>
        </authorList>
    </citation>
    <scope>NUCLEOTIDE SEQUENCE</scope>
    <source>
        <strain evidence="14">NBRC 14990</strain>
    </source>
</reference>
<evidence type="ECO:0000256" key="5">
    <source>
        <dbReference type="ARBA" id="ARBA00022989"/>
    </source>
</evidence>
<dbReference type="Gene3D" id="1.10.10.1320">
    <property type="entry name" value="Anti-sigma factor, zinc-finger domain"/>
    <property type="match status" value="1"/>
</dbReference>
<dbReference type="AlphaFoldDB" id="A0A919IU16"/>
<dbReference type="InterPro" id="IPR051474">
    <property type="entry name" value="Anti-sigma-K/W_factor"/>
</dbReference>
<keyword evidence="15" id="KW-1185">Reference proteome</keyword>
<dbReference type="GO" id="GO:0016989">
    <property type="term" value="F:sigma factor antagonist activity"/>
    <property type="evidence" value="ECO:0007669"/>
    <property type="project" value="TreeGrafter"/>
</dbReference>
<feature type="domain" description="Putative zinc-finger" evidence="13">
    <location>
        <begin position="4"/>
        <end position="36"/>
    </location>
</feature>
<sequence length="245" mass="25753">MIADIHALAGAYVLDAVDDLERAAFDRHLSECDACRGEVGELREAAVRLAGGTWSVPPPRLRDNVLDEIRKTRQLPPRAAKPVVAPAGRRRRLVAVAAAVVLAAAGAGTAAYQIQDQRVRDAQASAAATRAEQERVNSILASPDLTVRTQQLDGGGRVTIAYSRLRDAGVVSLIADAPPTGGRVFQLWTVHATKPVDEGVLAVGQTSVVKVIDHMPSASDVGVTAEPAGGSRVPTDPMLADLKIV</sequence>
<dbReference type="Proteomes" id="UP000619479">
    <property type="component" value="Unassembled WGS sequence"/>
</dbReference>
<evidence type="ECO:0000256" key="10">
    <source>
        <dbReference type="ARBA" id="ARBA00030803"/>
    </source>
</evidence>
<dbReference type="RefSeq" id="WP_203752290.1">
    <property type="nucleotide sequence ID" value="NZ_BAAAUC010000075.1"/>
</dbReference>
<comment type="caution">
    <text evidence="14">The sequence shown here is derived from an EMBL/GenBank/DDBJ whole genome shotgun (WGS) entry which is preliminary data.</text>
</comment>
<name>A0A919IU16_9ACTN</name>
<keyword evidence="3" id="KW-1003">Cell membrane</keyword>
<dbReference type="PANTHER" id="PTHR37461">
    <property type="entry name" value="ANTI-SIGMA-K FACTOR RSKA"/>
    <property type="match status" value="1"/>
</dbReference>
<accession>A0A919IU16</accession>
<evidence type="ECO:0000256" key="8">
    <source>
        <dbReference type="ARBA" id="ARBA00023163"/>
    </source>
</evidence>
<dbReference type="InterPro" id="IPR041916">
    <property type="entry name" value="Anti_sigma_zinc_sf"/>
</dbReference>
<gene>
    <name evidence="14" type="ORF">Acy02nite_75090</name>
</gene>
<dbReference type="InterPro" id="IPR018764">
    <property type="entry name" value="RskA_C"/>
</dbReference>
<evidence type="ECO:0000256" key="7">
    <source>
        <dbReference type="ARBA" id="ARBA00023136"/>
    </source>
</evidence>
<dbReference type="EMBL" id="BOMH01000064">
    <property type="protein sequence ID" value="GID69628.1"/>
    <property type="molecule type" value="Genomic_DNA"/>
</dbReference>
<evidence type="ECO:0000256" key="11">
    <source>
        <dbReference type="SAM" id="Phobius"/>
    </source>
</evidence>
<evidence type="ECO:0000256" key="6">
    <source>
        <dbReference type="ARBA" id="ARBA00023015"/>
    </source>
</evidence>
<evidence type="ECO:0000256" key="3">
    <source>
        <dbReference type="ARBA" id="ARBA00022475"/>
    </source>
</evidence>
<protein>
    <recommendedName>
        <fullName evidence="10">Regulator of SigK</fullName>
    </recommendedName>
    <alternativeName>
        <fullName evidence="9">Sigma-K anti-sigma factor RskA</fullName>
    </alternativeName>
</protein>
<dbReference type="GO" id="GO:0006417">
    <property type="term" value="P:regulation of translation"/>
    <property type="evidence" value="ECO:0007669"/>
    <property type="project" value="TreeGrafter"/>
</dbReference>
<dbReference type="Pfam" id="PF10099">
    <property type="entry name" value="RskA_C"/>
    <property type="match status" value="1"/>
</dbReference>
<evidence type="ECO:0000313" key="14">
    <source>
        <dbReference type="EMBL" id="GID69628.1"/>
    </source>
</evidence>
<evidence type="ECO:0000259" key="12">
    <source>
        <dbReference type="Pfam" id="PF10099"/>
    </source>
</evidence>
<evidence type="ECO:0000256" key="1">
    <source>
        <dbReference type="ARBA" id="ARBA00004167"/>
    </source>
</evidence>
<keyword evidence="6" id="KW-0805">Transcription regulation</keyword>
<evidence type="ECO:0000259" key="13">
    <source>
        <dbReference type="Pfam" id="PF13490"/>
    </source>
</evidence>
<comment type="subcellular location">
    <subcellularLocation>
        <location evidence="2">Cell membrane</location>
    </subcellularLocation>
    <subcellularLocation>
        <location evidence="1">Membrane</location>
        <topology evidence="1">Single-pass membrane protein</topology>
    </subcellularLocation>
</comment>
<evidence type="ECO:0000256" key="2">
    <source>
        <dbReference type="ARBA" id="ARBA00004236"/>
    </source>
</evidence>
<feature type="transmembrane region" description="Helical" evidence="11">
    <location>
        <begin position="93"/>
        <end position="114"/>
    </location>
</feature>
<keyword evidence="7 11" id="KW-0472">Membrane</keyword>
<evidence type="ECO:0000256" key="4">
    <source>
        <dbReference type="ARBA" id="ARBA00022692"/>
    </source>
</evidence>
<keyword evidence="4 11" id="KW-0812">Transmembrane</keyword>
<keyword evidence="8" id="KW-0804">Transcription</keyword>
<feature type="domain" description="Anti-sigma K factor RskA C-terminal" evidence="12">
    <location>
        <begin position="93"/>
        <end position="237"/>
    </location>
</feature>
<dbReference type="PANTHER" id="PTHR37461:SF1">
    <property type="entry name" value="ANTI-SIGMA-K FACTOR RSKA"/>
    <property type="match status" value="1"/>
</dbReference>
<dbReference type="InterPro" id="IPR027383">
    <property type="entry name" value="Znf_put"/>
</dbReference>
<organism evidence="14 15">
    <name type="scientific">Actinoplanes cyaneus</name>
    <dbReference type="NCBI Taxonomy" id="52696"/>
    <lineage>
        <taxon>Bacteria</taxon>
        <taxon>Bacillati</taxon>
        <taxon>Actinomycetota</taxon>
        <taxon>Actinomycetes</taxon>
        <taxon>Micromonosporales</taxon>
        <taxon>Micromonosporaceae</taxon>
        <taxon>Actinoplanes</taxon>
    </lineage>
</organism>
<evidence type="ECO:0000313" key="15">
    <source>
        <dbReference type="Proteomes" id="UP000619479"/>
    </source>
</evidence>
<evidence type="ECO:0000256" key="9">
    <source>
        <dbReference type="ARBA" id="ARBA00029829"/>
    </source>
</evidence>
<keyword evidence="5 11" id="KW-1133">Transmembrane helix</keyword>
<dbReference type="Pfam" id="PF13490">
    <property type="entry name" value="zf-HC2"/>
    <property type="match status" value="1"/>
</dbReference>
<dbReference type="GO" id="GO:0005886">
    <property type="term" value="C:plasma membrane"/>
    <property type="evidence" value="ECO:0007669"/>
    <property type="project" value="UniProtKB-SubCell"/>
</dbReference>